<dbReference type="EMBL" id="JBAKIA010000006">
    <property type="protein sequence ID" value="MEJ8474650.1"/>
    <property type="molecule type" value="Genomic_DNA"/>
</dbReference>
<evidence type="ECO:0000313" key="1">
    <source>
        <dbReference type="EMBL" id="MEJ8474650.1"/>
    </source>
</evidence>
<reference evidence="1 2" key="1">
    <citation type="submission" date="2024-02" db="EMBL/GenBank/DDBJ databases">
        <title>Roseibium algae sp. nov., isolated from marine alga (Grateloupia sp.), showing potential in myo-inositol conversion.</title>
        <authorList>
            <person name="Wang Y."/>
        </authorList>
    </citation>
    <scope>NUCLEOTIDE SEQUENCE [LARGE SCALE GENOMIC DNA]</scope>
    <source>
        <strain evidence="1 2">H3510</strain>
    </source>
</reference>
<organism evidence="1 2">
    <name type="scientific">Roseibium algae</name>
    <dbReference type="NCBI Taxonomy" id="3123038"/>
    <lineage>
        <taxon>Bacteria</taxon>
        <taxon>Pseudomonadati</taxon>
        <taxon>Pseudomonadota</taxon>
        <taxon>Alphaproteobacteria</taxon>
        <taxon>Hyphomicrobiales</taxon>
        <taxon>Stappiaceae</taxon>
        <taxon>Roseibium</taxon>
    </lineage>
</organism>
<evidence type="ECO:0000313" key="2">
    <source>
        <dbReference type="Proteomes" id="UP001385499"/>
    </source>
</evidence>
<proteinExistence type="predicted"/>
<dbReference type="Proteomes" id="UP001385499">
    <property type="component" value="Unassembled WGS sequence"/>
</dbReference>
<evidence type="ECO:0008006" key="3">
    <source>
        <dbReference type="Google" id="ProtNLM"/>
    </source>
</evidence>
<dbReference type="RefSeq" id="WP_340274413.1">
    <property type="nucleotide sequence ID" value="NZ_JBAKIA010000006.1"/>
</dbReference>
<sequence>MPAKVLFFPQAHQAASSEAPAGSPFWRQLSDFAATSLNRLPAKIWSAPYSYLILWIKRSQTRSQLHSELLSEPDSVFADLKLNRADIEREAAKPFWRA</sequence>
<gene>
    <name evidence="1" type="ORF">V6575_11185</name>
</gene>
<name>A0ABU8TKG2_9HYPH</name>
<accession>A0ABU8TKG2</accession>
<comment type="caution">
    <text evidence="1">The sequence shown here is derived from an EMBL/GenBank/DDBJ whole genome shotgun (WGS) entry which is preliminary data.</text>
</comment>
<protein>
    <recommendedName>
        <fullName evidence="3">DUF1127 domain-containing protein</fullName>
    </recommendedName>
</protein>
<keyword evidence="2" id="KW-1185">Reference proteome</keyword>